<gene>
    <name evidence="1" type="ORF">MNBD_GAMMA18-2364</name>
</gene>
<sequence>MNYKGITGTIKGFRVIDPIILAGALCSWYKKSLMSAVQAVLKSQKYRHQHDPKSRGWAGHYGVAIKPQYSIIKGISYHLGNEMMDQLLNREVPFRRHFSSVSAIHYQKNFLNNNKSLS</sequence>
<evidence type="ECO:0000313" key="1">
    <source>
        <dbReference type="EMBL" id="VAW85063.1"/>
    </source>
</evidence>
<organism evidence="1">
    <name type="scientific">hydrothermal vent metagenome</name>
    <dbReference type="NCBI Taxonomy" id="652676"/>
    <lineage>
        <taxon>unclassified sequences</taxon>
        <taxon>metagenomes</taxon>
        <taxon>ecological metagenomes</taxon>
    </lineage>
</organism>
<proteinExistence type="predicted"/>
<protein>
    <submittedName>
        <fullName evidence="1">Uncharacterized protein</fullName>
    </submittedName>
</protein>
<name>A0A3B0ZA45_9ZZZZ</name>
<dbReference type="AlphaFoldDB" id="A0A3B0ZA45"/>
<reference evidence="1" key="1">
    <citation type="submission" date="2018-06" db="EMBL/GenBank/DDBJ databases">
        <authorList>
            <person name="Zhirakovskaya E."/>
        </authorList>
    </citation>
    <scope>NUCLEOTIDE SEQUENCE</scope>
</reference>
<accession>A0A3B0ZA45</accession>
<dbReference type="EMBL" id="UOFP01000080">
    <property type="protein sequence ID" value="VAW85063.1"/>
    <property type="molecule type" value="Genomic_DNA"/>
</dbReference>